<organism evidence="2 3">
    <name type="scientific">Geojedonia litorea</name>
    <dbReference type="NCBI Taxonomy" id="1268269"/>
    <lineage>
        <taxon>Bacteria</taxon>
        <taxon>Pseudomonadati</taxon>
        <taxon>Bacteroidota</taxon>
        <taxon>Flavobacteriia</taxon>
        <taxon>Flavobacteriales</taxon>
        <taxon>Flavobacteriaceae</taxon>
        <taxon>Geojedonia</taxon>
    </lineage>
</organism>
<evidence type="ECO:0000256" key="1">
    <source>
        <dbReference type="SAM" id="SignalP"/>
    </source>
</evidence>
<reference evidence="3" key="1">
    <citation type="journal article" date="2019" name="Int. J. Syst. Evol. Microbiol.">
        <title>The Global Catalogue of Microorganisms (GCM) 10K type strain sequencing project: providing services to taxonomists for standard genome sequencing and annotation.</title>
        <authorList>
            <consortium name="The Broad Institute Genomics Platform"/>
            <consortium name="The Broad Institute Genome Sequencing Center for Infectious Disease"/>
            <person name="Wu L."/>
            <person name="Ma J."/>
        </authorList>
    </citation>
    <scope>NUCLEOTIDE SEQUENCE [LARGE SCALE GENOMIC DNA]</scope>
    <source>
        <strain evidence="3">CCUG 63682</strain>
    </source>
</reference>
<feature type="signal peptide" evidence="1">
    <location>
        <begin position="1"/>
        <end position="22"/>
    </location>
</feature>
<proteinExistence type="predicted"/>
<name>A0ABV9MZ02_9FLAO</name>
<evidence type="ECO:0008006" key="4">
    <source>
        <dbReference type="Google" id="ProtNLM"/>
    </source>
</evidence>
<feature type="chain" id="PRO_5047421362" description="Outer membrane protein beta-barrel domain-containing protein" evidence="1">
    <location>
        <begin position="23"/>
        <end position="169"/>
    </location>
</feature>
<evidence type="ECO:0000313" key="3">
    <source>
        <dbReference type="Proteomes" id="UP001595953"/>
    </source>
</evidence>
<evidence type="ECO:0000313" key="2">
    <source>
        <dbReference type="EMBL" id="MFC4721237.1"/>
    </source>
</evidence>
<dbReference type="RefSeq" id="WP_387960749.1">
    <property type="nucleotide sequence ID" value="NZ_JBHSGP010000005.1"/>
</dbReference>
<dbReference type="Proteomes" id="UP001595953">
    <property type="component" value="Unassembled WGS sequence"/>
</dbReference>
<dbReference type="EMBL" id="JBHSGP010000005">
    <property type="protein sequence ID" value="MFC4721237.1"/>
    <property type="molecule type" value="Genomic_DNA"/>
</dbReference>
<comment type="caution">
    <text evidence="2">The sequence shown here is derived from an EMBL/GenBank/DDBJ whole genome shotgun (WGS) entry which is preliminary data.</text>
</comment>
<keyword evidence="1" id="KW-0732">Signal</keyword>
<keyword evidence="3" id="KW-1185">Reference proteome</keyword>
<gene>
    <name evidence="2" type="ORF">ACFO5O_02805</name>
</gene>
<sequence length="169" mass="19061">MKLKVVYLIMLLCSLEHGFAQEQELPVFGVSGSMYLMPISETSPAVFNAPELSAQQPFQVLTFTDNPFNLGLFTTEFNAMNMGMNLRLEDELPYENTGYVYSGFYYLDMSINYSLGAFDLSFLVENLFGLQTRDVSITPEVMQQHGVYKEVVLVYDSPFLVSAGISFSF</sequence>
<accession>A0ABV9MZ02</accession>
<protein>
    <recommendedName>
        <fullName evidence="4">Outer membrane protein beta-barrel domain-containing protein</fullName>
    </recommendedName>
</protein>